<dbReference type="EMBL" id="BAABME010033153">
    <property type="protein sequence ID" value="GAA0151940.1"/>
    <property type="molecule type" value="Genomic_DNA"/>
</dbReference>
<dbReference type="AlphaFoldDB" id="A0AAV3PNQ2"/>
<feature type="region of interest" description="Disordered" evidence="1">
    <location>
        <begin position="47"/>
        <end position="81"/>
    </location>
</feature>
<sequence>MNDCASEYIESENLEDAAIGAPVLVLELPIEQRHEEQLLAKLLQSDLSPGAASAEQPSSLGVIGSEIDSGDGAKVPELEMG</sequence>
<proteinExistence type="predicted"/>
<evidence type="ECO:0000313" key="2">
    <source>
        <dbReference type="EMBL" id="GAA0151940.1"/>
    </source>
</evidence>
<keyword evidence="3" id="KW-1185">Reference proteome</keyword>
<evidence type="ECO:0000313" key="3">
    <source>
        <dbReference type="Proteomes" id="UP001454036"/>
    </source>
</evidence>
<name>A0AAV3PNQ2_LITER</name>
<protein>
    <submittedName>
        <fullName evidence="2">Uncharacterized protein</fullName>
    </submittedName>
</protein>
<accession>A0AAV3PNQ2</accession>
<reference evidence="2 3" key="1">
    <citation type="submission" date="2024-01" db="EMBL/GenBank/DDBJ databases">
        <title>The complete chloroplast genome sequence of Lithospermum erythrorhizon: insights into the phylogenetic relationship among Boraginaceae species and the maternal lineages of purple gromwells.</title>
        <authorList>
            <person name="Okada T."/>
            <person name="Watanabe K."/>
        </authorList>
    </citation>
    <scope>NUCLEOTIDE SEQUENCE [LARGE SCALE GENOMIC DNA]</scope>
</reference>
<dbReference type="Proteomes" id="UP001454036">
    <property type="component" value="Unassembled WGS sequence"/>
</dbReference>
<organism evidence="2 3">
    <name type="scientific">Lithospermum erythrorhizon</name>
    <name type="common">Purple gromwell</name>
    <name type="synonym">Lithospermum officinale var. erythrorhizon</name>
    <dbReference type="NCBI Taxonomy" id="34254"/>
    <lineage>
        <taxon>Eukaryota</taxon>
        <taxon>Viridiplantae</taxon>
        <taxon>Streptophyta</taxon>
        <taxon>Embryophyta</taxon>
        <taxon>Tracheophyta</taxon>
        <taxon>Spermatophyta</taxon>
        <taxon>Magnoliopsida</taxon>
        <taxon>eudicotyledons</taxon>
        <taxon>Gunneridae</taxon>
        <taxon>Pentapetalae</taxon>
        <taxon>asterids</taxon>
        <taxon>lamiids</taxon>
        <taxon>Boraginales</taxon>
        <taxon>Boraginaceae</taxon>
        <taxon>Boraginoideae</taxon>
        <taxon>Lithospermeae</taxon>
        <taxon>Lithospermum</taxon>
    </lineage>
</organism>
<evidence type="ECO:0000256" key="1">
    <source>
        <dbReference type="SAM" id="MobiDB-lite"/>
    </source>
</evidence>
<comment type="caution">
    <text evidence="2">The sequence shown here is derived from an EMBL/GenBank/DDBJ whole genome shotgun (WGS) entry which is preliminary data.</text>
</comment>
<gene>
    <name evidence="2" type="ORF">LIER_43156</name>
</gene>